<dbReference type="SMART" id="SM00478">
    <property type="entry name" value="ENDO3c"/>
    <property type="match status" value="1"/>
</dbReference>
<dbReference type="CDD" id="cd00056">
    <property type="entry name" value="ENDO3c"/>
    <property type="match status" value="1"/>
</dbReference>
<evidence type="ECO:0000256" key="5">
    <source>
        <dbReference type="ARBA" id="ARBA00023204"/>
    </source>
</evidence>
<dbReference type="FunFam" id="1.10.340.30:FF:000004">
    <property type="entry name" value="DNA-3-methyladenine glycosylase II"/>
    <property type="match status" value="1"/>
</dbReference>
<sequence length="208" mass="22366">MSPAAHEEVLARLGRKCRYMRHALKTAGIPAPRVREPGFAALVHIIVEQQVSVASGAAIWARLEQGLGGAVTPAAVLVHDEAGLTRFGLSRPKARYIHGLARSVARGEVDLGAIALMDDATAIAALTALKGIGRWTAEIYLMFALGRPDLWPAFDVALAEGAARLMGLESRPDFKALDEIGKRWAPHRSTAALVLWRYYSHSLSAAKA</sequence>
<feature type="domain" description="HhH-GPD" evidence="6">
    <location>
        <begin position="47"/>
        <end position="208"/>
    </location>
</feature>
<evidence type="ECO:0000256" key="1">
    <source>
        <dbReference type="ARBA" id="ARBA00000086"/>
    </source>
</evidence>
<name>A0A418WG51_9PROT</name>
<gene>
    <name evidence="7" type="ORF">D3874_20100</name>
</gene>
<evidence type="ECO:0000256" key="3">
    <source>
        <dbReference type="ARBA" id="ARBA00012000"/>
    </source>
</evidence>
<keyword evidence="8" id="KW-1185">Reference proteome</keyword>
<dbReference type="GO" id="GO:0005737">
    <property type="term" value="C:cytoplasm"/>
    <property type="evidence" value="ECO:0007669"/>
    <property type="project" value="TreeGrafter"/>
</dbReference>
<dbReference type="EC" id="3.2.2.21" evidence="3"/>
<evidence type="ECO:0000259" key="6">
    <source>
        <dbReference type="SMART" id="SM00478"/>
    </source>
</evidence>
<dbReference type="GO" id="GO:0006285">
    <property type="term" value="P:base-excision repair, AP site formation"/>
    <property type="evidence" value="ECO:0007669"/>
    <property type="project" value="TreeGrafter"/>
</dbReference>
<dbReference type="Gene3D" id="1.10.340.30">
    <property type="entry name" value="Hypothetical protein, domain 2"/>
    <property type="match status" value="1"/>
</dbReference>
<dbReference type="AlphaFoldDB" id="A0A418WG51"/>
<dbReference type="SUPFAM" id="SSF48150">
    <property type="entry name" value="DNA-glycosylase"/>
    <property type="match status" value="1"/>
</dbReference>
<dbReference type="PANTHER" id="PTHR43003:SF5">
    <property type="entry name" value="DNA-3-METHYLADENINE GLYCOSYLASE"/>
    <property type="match status" value="1"/>
</dbReference>
<proteinExistence type="inferred from homology"/>
<dbReference type="Pfam" id="PF00730">
    <property type="entry name" value="HhH-GPD"/>
    <property type="match status" value="1"/>
</dbReference>
<evidence type="ECO:0000256" key="4">
    <source>
        <dbReference type="ARBA" id="ARBA00022763"/>
    </source>
</evidence>
<dbReference type="InterPro" id="IPR003265">
    <property type="entry name" value="HhH-GPD_domain"/>
</dbReference>
<dbReference type="GO" id="GO:0043916">
    <property type="term" value="F:DNA-7-methylguanine glycosylase activity"/>
    <property type="evidence" value="ECO:0007669"/>
    <property type="project" value="TreeGrafter"/>
</dbReference>
<reference evidence="7 8" key="1">
    <citation type="submission" date="2018-09" db="EMBL/GenBank/DDBJ databases">
        <authorList>
            <person name="Zhu H."/>
        </authorList>
    </citation>
    <scope>NUCLEOTIDE SEQUENCE [LARGE SCALE GENOMIC DNA]</scope>
    <source>
        <strain evidence="7 8">K1W22B-8</strain>
    </source>
</reference>
<dbReference type="InterPro" id="IPR051912">
    <property type="entry name" value="Alkylbase_DNA_Glycosylase/TA"/>
</dbReference>
<comment type="caution">
    <text evidence="7">The sequence shown here is derived from an EMBL/GenBank/DDBJ whole genome shotgun (WGS) entry which is preliminary data.</text>
</comment>
<dbReference type="RefSeq" id="WP_119780078.1">
    <property type="nucleotide sequence ID" value="NZ_QYUK01000011.1"/>
</dbReference>
<keyword evidence="4" id="KW-0227">DNA damage</keyword>
<dbReference type="OrthoDB" id="9811249at2"/>
<dbReference type="GO" id="GO:0008725">
    <property type="term" value="F:DNA-3-methyladenine glycosylase activity"/>
    <property type="evidence" value="ECO:0007669"/>
    <property type="project" value="TreeGrafter"/>
</dbReference>
<dbReference type="GO" id="GO:0032131">
    <property type="term" value="F:alkylated DNA binding"/>
    <property type="evidence" value="ECO:0007669"/>
    <property type="project" value="TreeGrafter"/>
</dbReference>
<evidence type="ECO:0000313" key="8">
    <source>
        <dbReference type="Proteomes" id="UP000284605"/>
    </source>
</evidence>
<dbReference type="Proteomes" id="UP000284605">
    <property type="component" value="Unassembled WGS sequence"/>
</dbReference>
<keyword evidence="5" id="KW-0234">DNA repair</keyword>
<accession>A0A418WG51</accession>
<dbReference type="InterPro" id="IPR011257">
    <property type="entry name" value="DNA_glycosylase"/>
</dbReference>
<dbReference type="EMBL" id="QYUK01000011">
    <property type="protein sequence ID" value="RJF88991.1"/>
    <property type="molecule type" value="Genomic_DNA"/>
</dbReference>
<comment type="catalytic activity">
    <reaction evidence="1">
        <text>Hydrolysis of alkylated DNA, releasing 3-methyladenine, 3-methylguanine, 7-methylguanine and 7-methyladenine.</text>
        <dbReference type="EC" id="3.2.2.21"/>
    </reaction>
</comment>
<comment type="similarity">
    <text evidence="2">Belongs to the alkylbase DNA glycosidase AlkA family.</text>
</comment>
<dbReference type="Gene3D" id="1.10.1670.40">
    <property type="match status" value="1"/>
</dbReference>
<organism evidence="7 8">
    <name type="scientific">Oleomonas cavernae</name>
    <dbReference type="NCBI Taxonomy" id="2320859"/>
    <lineage>
        <taxon>Bacteria</taxon>
        <taxon>Pseudomonadati</taxon>
        <taxon>Pseudomonadota</taxon>
        <taxon>Alphaproteobacteria</taxon>
        <taxon>Acetobacterales</taxon>
        <taxon>Acetobacteraceae</taxon>
        <taxon>Oleomonas</taxon>
    </lineage>
</organism>
<dbReference type="GO" id="GO:0006307">
    <property type="term" value="P:DNA alkylation repair"/>
    <property type="evidence" value="ECO:0007669"/>
    <property type="project" value="TreeGrafter"/>
</dbReference>
<protein>
    <recommendedName>
        <fullName evidence="3">DNA-3-methyladenine glycosylase II</fullName>
        <ecNumber evidence="3">3.2.2.21</ecNumber>
    </recommendedName>
</protein>
<dbReference type="PANTHER" id="PTHR43003">
    <property type="entry name" value="DNA-3-METHYLADENINE GLYCOSYLASE"/>
    <property type="match status" value="1"/>
</dbReference>
<dbReference type="GO" id="GO:0032993">
    <property type="term" value="C:protein-DNA complex"/>
    <property type="evidence" value="ECO:0007669"/>
    <property type="project" value="TreeGrafter"/>
</dbReference>
<evidence type="ECO:0000313" key="7">
    <source>
        <dbReference type="EMBL" id="RJF88991.1"/>
    </source>
</evidence>
<evidence type="ECO:0000256" key="2">
    <source>
        <dbReference type="ARBA" id="ARBA00010817"/>
    </source>
</evidence>